<dbReference type="RefSeq" id="WP_146130553.1">
    <property type="nucleotide sequence ID" value="NZ_PVNE01000063.1"/>
</dbReference>
<accession>A0A2T0L9S3</accession>
<dbReference type="Gene3D" id="3.40.1580.10">
    <property type="entry name" value="SMI1/KNR4-like"/>
    <property type="match status" value="1"/>
</dbReference>
<dbReference type="SUPFAM" id="SSF160631">
    <property type="entry name" value="SMI1/KNR4-like"/>
    <property type="match status" value="1"/>
</dbReference>
<organism evidence="2 3">
    <name type="scientific">Planifilum fimeticola</name>
    <dbReference type="NCBI Taxonomy" id="201975"/>
    <lineage>
        <taxon>Bacteria</taxon>
        <taxon>Bacillati</taxon>
        <taxon>Bacillota</taxon>
        <taxon>Bacilli</taxon>
        <taxon>Bacillales</taxon>
        <taxon>Thermoactinomycetaceae</taxon>
        <taxon>Planifilum</taxon>
    </lineage>
</organism>
<dbReference type="InterPro" id="IPR037883">
    <property type="entry name" value="Knr4/Smi1-like_sf"/>
</dbReference>
<gene>
    <name evidence="2" type="ORF">CLV97_1632</name>
</gene>
<dbReference type="InterPro" id="IPR018958">
    <property type="entry name" value="Knr4/Smi1-like_dom"/>
</dbReference>
<sequence>MIEWEQREKMIDRKVIAKVEEHLGIKFPQDYVEWAKKYHGGGPKNIEAFIDSGKFKGMSFYMLCSYNPEAPYHYILEDYEIYVKEAKLPDKLIPFGVDSGENLYYFDFRDGIQQPKIVWHDKDFHPDEYPESLVYICDTFTQFLSMLYDEE</sequence>
<protein>
    <submittedName>
        <fullName evidence="2">SMI1/KNR4 family protein SUKH-1</fullName>
    </submittedName>
</protein>
<dbReference type="AlphaFoldDB" id="A0A2T0L9S3"/>
<evidence type="ECO:0000313" key="2">
    <source>
        <dbReference type="EMBL" id="PRX38480.1"/>
    </source>
</evidence>
<dbReference type="EMBL" id="PVNE01000063">
    <property type="protein sequence ID" value="PRX38480.1"/>
    <property type="molecule type" value="Genomic_DNA"/>
</dbReference>
<keyword evidence="3" id="KW-1185">Reference proteome</keyword>
<dbReference type="Pfam" id="PF09346">
    <property type="entry name" value="SMI1_KNR4"/>
    <property type="match status" value="1"/>
</dbReference>
<dbReference type="OrthoDB" id="8657476at2"/>
<dbReference type="SMART" id="SM00860">
    <property type="entry name" value="SMI1_KNR4"/>
    <property type="match status" value="1"/>
</dbReference>
<reference evidence="2 3" key="1">
    <citation type="submission" date="2018-03" db="EMBL/GenBank/DDBJ databases">
        <title>Genomic Encyclopedia of Archaeal and Bacterial Type Strains, Phase II (KMG-II): from individual species to whole genera.</title>
        <authorList>
            <person name="Goeker M."/>
        </authorList>
    </citation>
    <scope>NUCLEOTIDE SEQUENCE [LARGE SCALE GENOMIC DNA]</scope>
    <source>
        <strain evidence="2 3">DSM 44946</strain>
    </source>
</reference>
<evidence type="ECO:0000259" key="1">
    <source>
        <dbReference type="SMART" id="SM00860"/>
    </source>
</evidence>
<evidence type="ECO:0000313" key="3">
    <source>
        <dbReference type="Proteomes" id="UP000237797"/>
    </source>
</evidence>
<name>A0A2T0L9S3_9BACL</name>
<proteinExistence type="predicted"/>
<feature type="domain" description="Knr4/Smi1-like" evidence="1">
    <location>
        <begin position="10"/>
        <end position="146"/>
    </location>
</feature>
<comment type="caution">
    <text evidence="2">The sequence shown here is derived from an EMBL/GenBank/DDBJ whole genome shotgun (WGS) entry which is preliminary data.</text>
</comment>
<dbReference type="Proteomes" id="UP000237797">
    <property type="component" value="Unassembled WGS sequence"/>
</dbReference>